<sequence>MEQLLAIDSPEAYATIEEATCAQERTAASPVRQASVATTPVRRDDGYRLEENPDTVDSDQGLKRRQRSSKVCALYKMQPRKYTKYFCPECSTGNRRERGEGEDVLPDLARRLGQREYHSVAPAPGAQDS</sequence>
<evidence type="ECO:0008006" key="4">
    <source>
        <dbReference type="Google" id="ProtNLM"/>
    </source>
</evidence>
<protein>
    <recommendedName>
        <fullName evidence="4">PiggyBac transposable element-derived protein 4 C-terminal zinc-ribbon domain-containing protein</fullName>
    </recommendedName>
</protein>
<accession>A0A6A3V558</accession>
<feature type="region of interest" description="Disordered" evidence="1">
    <location>
        <begin position="24"/>
        <end position="68"/>
    </location>
</feature>
<dbReference type="AlphaFoldDB" id="A0A6A3V558"/>
<dbReference type="Proteomes" id="UP000440367">
    <property type="component" value="Unassembled WGS sequence"/>
</dbReference>
<evidence type="ECO:0000313" key="3">
    <source>
        <dbReference type="Proteomes" id="UP000440367"/>
    </source>
</evidence>
<organism evidence="2 3">
    <name type="scientific">Phytophthora fragariae</name>
    <dbReference type="NCBI Taxonomy" id="53985"/>
    <lineage>
        <taxon>Eukaryota</taxon>
        <taxon>Sar</taxon>
        <taxon>Stramenopiles</taxon>
        <taxon>Oomycota</taxon>
        <taxon>Peronosporomycetes</taxon>
        <taxon>Peronosporales</taxon>
        <taxon>Peronosporaceae</taxon>
        <taxon>Phytophthora</taxon>
    </lineage>
</organism>
<reference evidence="2 3" key="1">
    <citation type="submission" date="2018-08" db="EMBL/GenBank/DDBJ databases">
        <title>Genomic investigation of the strawberry pathogen Phytophthora fragariae indicates pathogenicity is determined by transcriptional variation in three key races.</title>
        <authorList>
            <person name="Adams T.M."/>
            <person name="Armitage A.D."/>
            <person name="Sobczyk M.K."/>
            <person name="Bates H.J."/>
            <person name="Dunwell J.M."/>
            <person name="Nellist C.F."/>
            <person name="Harrison R.J."/>
        </authorList>
    </citation>
    <scope>NUCLEOTIDE SEQUENCE [LARGE SCALE GENOMIC DNA]</scope>
    <source>
        <strain evidence="2 3">BC-1</strain>
    </source>
</reference>
<proteinExistence type="predicted"/>
<name>A0A6A3V558_9STRA</name>
<feature type="compositionally biased region" description="Basic and acidic residues" evidence="1">
    <location>
        <begin position="41"/>
        <end position="51"/>
    </location>
</feature>
<dbReference type="EMBL" id="QXGD01008713">
    <property type="protein sequence ID" value="KAE9158835.1"/>
    <property type="molecule type" value="Genomic_DNA"/>
</dbReference>
<evidence type="ECO:0000256" key="1">
    <source>
        <dbReference type="SAM" id="MobiDB-lite"/>
    </source>
</evidence>
<evidence type="ECO:0000313" key="2">
    <source>
        <dbReference type="EMBL" id="KAE9158835.1"/>
    </source>
</evidence>
<comment type="caution">
    <text evidence="2">The sequence shown here is derived from an EMBL/GenBank/DDBJ whole genome shotgun (WGS) entry which is preliminary data.</text>
</comment>
<feature type="region of interest" description="Disordered" evidence="1">
    <location>
        <begin position="110"/>
        <end position="129"/>
    </location>
</feature>
<gene>
    <name evidence="2" type="ORF">PF002_g33008</name>
</gene>